<evidence type="ECO:0000313" key="2">
    <source>
        <dbReference type="EMBL" id="RKP19803.1"/>
    </source>
</evidence>
<keyword evidence="1" id="KW-1133">Transmembrane helix</keyword>
<organism evidence="2 3">
    <name type="scientific">Rozella allomycis (strain CSF55)</name>
    <dbReference type="NCBI Taxonomy" id="988480"/>
    <lineage>
        <taxon>Eukaryota</taxon>
        <taxon>Fungi</taxon>
        <taxon>Fungi incertae sedis</taxon>
        <taxon>Cryptomycota</taxon>
        <taxon>Cryptomycota incertae sedis</taxon>
        <taxon>Rozella</taxon>
    </lineage>
</organism>
<name>A0A4P9YJP1_ROZAC</name>
<protein>
    <submittedName>
        <fullName evidence="2">Uncharacterized protein</fullName>
    </submittedName>
</protein>
<gene>
    <name evidence="2" type="ORF">ROZALSC1DRAFT_21968</name>
</gene>
<dbReference type="Proteomes" id="UP000281549">
    <property type="component" value="Unassembled WGS sequence"/>
</dbReference>
<reference evidence="3" key="1">
    <citation type="journal article" date="2018" name="Nat. Microbiol.">
        <title>Leveraging single-cell genomics to expand the fungal tree of life.</title>
        <authorList>
            <person name="Ahrendt S.R."/>
            <person name="Quandt C.A."/>
            <person name="Ciobanu D."/>
            <person name="Clum A."/>
            <person name="Salamov A."/>
            <person name="Andreopoulos B."/>
            <person name="Cheng J.F."/>
            <person name="Woyke T."/>
            <person name="Pelin A."/>
            <person name="Henrissat B."/>
            <person name="Reynolds N.K."/>
            <person name="Benny G.L."/>
            <person name="Smith M.E."/>
            <person name="James T.Y."/>
            <person name="Grigoriev I.V."/>
        </authorList>
    </citation>
    <scope>NUCLEOTIDE SEQUENCE [LARGE SCALE GENOMIC DNA]</scope>
    <source>
        <strain evidence="3">CSF55</strain>
    </source>
</reference>
<sequence>MPIALSLFMVVSISLVGFVSWYLAYESAQNSLKDFSKLALKDVEDKISIQINFHISIAEKSVFVNKNYFREGFISMQNKPAVLPIYRNQLLQFKDYLATLTFTSEAGELWGLFKYKPKVGNEQLRMWNQYGNNLTYYKIDERGNILSMIENDLNANSTTGDWVTIVDKTSNTSASWTSMYAW</sequence>
<keyword evidence="1" id="KW-0812">Transmembrane</keyword>
<feature type="non-terminal residue" evidence="2">
    <location>
        <position position="182"/>
    </location>
</feature>
<accession>A0A4P9YJP1</accession>
<proteinExistence type="predicted"/>
<evidence type="ECO:0000256" key="1">
    <source>
        <dbReference type="SAM" id="Phobius"/>
    </source>
</evidence>
<dbReference type="EMBL" id="ML005158">
    <property type="protein sequence ID" value="RKP19803.1"/>
    <property type="molecule type" value="Genomic_DNA"/>
</dbReference>
<keyword evidence="1" id="KW-0472">Membrane</keyword>
<evidence type="ECO:0000313" key="3">
    <source>
        <dbReference type="Proteomes" id="UP000281549"/>
    </source>
</evidence>
<dbReference type="AlphaFoldDB" id="A0A4P9YJP1"/>
<feature type="transmembrane region" description="Helical" evidence="1">
    <location>
        <begin position="6"/>
        <end position="25"/>
    </location>
</feature>